<evidence type="ECO:0008006" key="4">
    <source>
        <dbReference type="Google" id="ProtNLM"/>
    </source>
</evidence>
<proteinExistence type="predicted"/>
<keyword evidence="2" id="KW-0004">4Fe-4S</keyword>
<sequence>MRENLKEADLVSLKIDSVEEEIWRRVNHPHRSLCLKSILDGILEFSRIFKGKIITETMLIKNINDDSQHIKKVADFLAKFKPSRSYLSIPIVKINPSYEQKFIQLFQKIVQII</sequence>
<comment type="cofactor">
    <cofactor evidence="1">
        <name>[4Fe-4S] cluster</name>
        <dbReference type="ChEBI" id="CHEBI:49883"/>
    </cofactor>
</comment>
<gene>
    <name evidence="3" type="ORF">S06H3_38169</name>
</gene>
<evidence type="ECO:0000256" key="2">
    <source>
        <dbReference type="ARBA" id="ARBA00022485"/>
    </source>
</evidence>
<dbReference type="Gene3D" id="3.20.20.70">
    <property type="entry name" value="Aldolase class I"/>
    <property type="match status" value="1"/>
</dbReference>
<reference evidence="3" key="1">
    <citation type="journal article" date="2014" name="Front. Microbiol.">
        <title>High frequency of phylogenetically diverse reductive dehalogenase-homologous genes in deep subseafloor sedimentary metagenomes.</title>
        <authorList>
            <person name="Kawai M."/>
            <person name="Futagami T."/>
            <person name="Toyoda A."/>
            <person name="Takaki Y."/>
            <person name="Nishi S."/>
            <person name="Hori S."/>
            <person name="Arai W."/>
            <person name="Tsubouchi T."/>
            <person name="Morono Y."/>
            <person name="Uchiyama I."/>
            <person name="Ito T."/>
            <person name="Fujiyama A."/>
            <person name="Inagaki F."/>
            <person name="Takami H."/>
        </authorList>
    </citation>
    <scope>NUCLEOTIDE SEQUENCE</scope>
    <source>
        <strain evidence="3">Expedition CK06-06</strain>
    </source>
</reference>
<comment type="caution">
    <text evidence="3">The sequence shown here is derived from an EMBL/GenBank/DDBJ whole genome shotgun (WGS) entry which is preliminary data.</text>
</comment>
<keyword evidence="2" id="KW-0411">Iron-sulfur</keyword>
<dbReference type="PANTHER" id="PTHR43787:SF11">
    <property type="entry name" value="UPF0026 PROTEIN SLR1464"/>
    <property type="match status" value="1"/>
</dbReference>
<evidence type="ECO:0000313" key="3">
    <source>
        <dbReference type="EMBL" id="GAI29210.1"/>
    </source>
</evidence>
<organism evidence="3">
    <name type="scientific">marine sediment metagenome</name>
    <dbReference type="NCBI Taxonomy" id="412755"/>
    <lineage>
        <taxon>unclassified sequences</taxon>
        <taxon>metagenomes</taxon>
        <taxon>ecological metagenomes</taxon>
    </lineage>
</organism>
<dbReference type="GO" id="GO:0051539">
    <property type="term" value="F:4 iron, 4 sulfur cluster binding"/>
    <property type="evidence" value="ECO:0007669"/>
    <property type="project" value="UniProtKB-KW"/>
</dbReference>
<dbReference type="EMBL" id="BARV01023244">
    <property type="protein sequence ID" value="GAI29210.1"/>
    <property type="molecule type" value="Genomic_DNA"/>
</dbReference>
<dbReference type="PANTHER" id="PTHR43787">
    <property type="entry name" value="FEMO COFACTOR BIOSYNTHESIS PROTEIN NIFB-RELATED"/>
    <property type="match status" value="1"/>
</dbReference>
<keyword evidence="2" id="KW-0408">Iron</keyword>
<keyword evidence="2" id="KW-0479">Metal-binding</keyword>
<name>X1NQX9_9ZZZZ</name>
<dbReference type="AlphaFoldDB" id="X1NQX9"/>
<accession>X1NQX9</accession>
<dbReference type="InterPro" id="IPR013785">
    <property type="entry name" value="Aldolase_TIM"/>
</dbReference>
<evidence type="ECO:0000256" key="1">
    <source>
        <dbReference type="ARBA" id="ARBA00001966"/>
    </source>
</evidence>
<protein>
    <recommendedName>
        <fullName evidence="4">Radical SAM core domain-containing protein</fullName>
    </recommendedName>
</protein>